<gene>
    <name evidence="1" type="ORF">BaRGS_00017117</name>
</gene>
<organism evidence="1 2">
    <name type="scientific">Batillaria attramentaria</name>
    <dbReference type="NCBI Taxonomy" id="370345"/>
    <lineage>
        <taxon>Eukaryota</taxon>
        <taxon>Metazoa</taxon>
        <taxon>Spiralia</taxon>
        <taxon>Lophotrochozoa</taxon>
        <taxon>Mollusca</taxon>
        <taxon>Gastropoda</taxon>
        <taxon>Caenogastropoda</taxon>
        <taxon>Sorbeoconcha</taxon>
        <taxon>Cerithioidea</taxon>
        <taxon>Batillariidae</taxon>
        <taxon>Batillaria</taxon>
    </lineage>
</organism>
<reference evidence="1 2" key="1">
    <citation type="journal article" date="2023" name="Sci. Data">
        <title>Genome assembly of the Korean intertidal mud-creeper Batillaria attramentaria.</title>
        <authorList>
            <person name="Patra A.K."/>
            <person name="Ho P.T."/>
            <person name="Jun S."/>
            <person name="Lee S.J."/>
            <person name="Kim Y."/>
            <person name="Won Y.J."/>
        </authorList>
    </citation>
    <scope>NUCLEOTIDE SEQUENCE [LARGE SCALE GENOMIC DNA]</scope>
    <source>
        <strain evidence="1">Wonlab-2016</strain>
    </source>
</reference>
<evidence type="ECO:0000313" key="1">
    <source>
        <dbReference type="EMBL" id="KAK7491664.1"/>
    </source>
</evidence>
<proteinExistence type="predicted"/>
<comment type="caution">
    <text evidence="1">The sequence shown here is derived from an EMBL/GenBank/DDBJ whole genome shotgun (WGS) entry which is preliminary data.</text>
</comment>
<evidence type="ECO:0000313" key="2">
    <source>
        <dbReference type="Proteomes" id="UP001519460"/>
    </source>
</evidence>
<dbReference type="AlphaFoldDB" id="A0ABD0KXV5"/>
<name>A0ABD0KXV5_9CAEN</name>
<keyword evidence="2" id="KW-1185">Reference proteome</keyword>
<sequence length="115" mass="12555">MKHLVPRGGLFSHSLQLAAKLANKLKTDLAVRFGPVFHVGVCRSKNLSGGSSVIRKFGSVCDLPYLGGLSFQTVAVEISLPSNQSGVWRGTVRRRRDIGRRLDNRPPELTNTVVS</sequence>
<accession>A0ABD0KXV5</accession>
<dbReference type="EMBL" id="JACVVK020000112">
    <property type="protein sequence ID" value="KAK7491664.1"/>
    <property type="molecule type" value="Genomic_DNA"/>
</dbReference>
<protein>
    <submittedName>
        <fullName evidence="1">Uncharacterized protein</fullName>
    </submittedName>
</protein>
<dbReference type="Proteomes" id="UP001519460">
    <property type="component" value="Unassembled WGS sequence"/>
</dbReference>